<dbReference type="CDD" id="cd00438">
    <property type="entry name" value="cupin_RmlC"/>
    <property type="match status" value="1"/>
</dbReference>
<evidence type="ECO:0000256" key="9">
    <source>
        <dbReference type="PIRSR" id="PIRSR600888-3"/>
    </source>
</evidence>
<evidence type="ECO:0000256" key="2">
    <source>
        <dbReference type="ARBA" id="ARBA00001997"/>
    </source>
</evidence>
<organism evidence="10 11">
    <name type="scientific">Acetobacter tropicalis</name>
    <dbReference type="NCBI Taxonomy" id="104102"/>
    <lineage>
        <taxon>Bacteria</taxon>
        <taxon>Pseudomonadati</taxon>
        <taxon>Pseudomonadota</taxon>
        <taxon>Alphaproteobacteria</taxon>
        <taxon>Acetobacterales</taxon>
        <taxon>Acetobacteraceae</taxon>
        <taxon>Acetobacter</taxon>
    </lineage>
</organism>
<dbReference type="Gene3D" id="2.60.120.10">
    <property type="entry name" value="Jelly Rolls"/>
    <property type="match status" value="1"/>
</dbReference>
<feature type="active site" description="Proton donor" evidence="8">
    <location>
        <position position="137"/>
    </location>
</feature>
<dbReference type="GO" id="GO:0000271">
    <property type="term" value="P:polysaccharide biosynthetic process"/>
    <property type="evidence" value="ECO:0007669"/>
    <property type="project" value="TreeGrafter"/>
</dbReference>
<reference evidence="10 11" key="1">
    <citation type="submission" date="2017-08" db="EMBL/GenBank/DDBJ databases">
        <title>Complete Genome Sequence of Acetobacter tropicalis Oregon-R-modENCODE STRAIN BDGP1, an acetic acid bacterium isolated from Drosophila melanogaster gut.</title>
        <authorList>
            <person name="Wan K.H."/>
            <person name="Yu C."/>
            <person name="Park S."/>
            <person name="Hammonds A.S."/>
            <person name="Booth B.W."/>
            <person name="Celniker S.E."/>
        </authorList>
    </citation>
    <scope>NUCLEOTIDE SEQUENCE [LARGE SCALE GENOMIC DNA]</scope>
    <source>
        <strain evidence="10 11">BDGP1</strain>
    </source>
</reference>
<feature type="active site" description="Proton acceptor" evidence="8">
    <location>
        <position position="67"/>
    </location>
</feature>
<evidence type="ECO:0000256" key="6">
    <source>
        <dbReference type="ARBA" id="ARBA00031424"/>
    </source>
</evidence>
<comment type="function">
    <text evidence="2">Catalyzes the epimerization of the C3' and C5'positions of dTDP-6-deoxy-D-xylo-4-hexulose, forming dTDP-6-deoxy-L-lyxo-4-hexulose.</text>
</comment>
<dbReference type="EMBL" id="CP022699">
    <property type="protein sequence ID" value="ATJ89492.1"/>
    <property type="molecule type" value="Genomic_DNA"/>
</dbReference>
<dbReference type="KEGG" id="ato:CIW82_00895"/>
<evidence type="ECO:0000256" key="3">
    <source>
        <dbReference type="ARBA" id="ARBA00012098"/>
    </source>
</evidence>
<accession>A0A291PDB2</accession>
<dbReference type="GO" id="GO:0008830">
    <property type="term" value="F:dTDP-4-dehydrorhamnose 3,5-epimerase activity"/>
    <property type="evidence" value="ECO:0007669"/>
    <property type="project" value="UniProtKB-EC"/>
</dbReference>
<dbReference type="Pfam" id="PF00908">
    <property type="entry name" value="dTDP_sugar_isom"/>
    <property type="match status" value="1"/>
</dbReference>
<protein>
    <recommendedName>
        <fullName evidence="4">dTDP-4-dehydrorhamnose 3,5-epimerase</fullName>
        <ecNumber evidence="3">5.1.3.13</ecNumber>
    </recommendedName>
    <alternativeName>
        <fullName evidence="6">Thymidine diphospho-4-keto-rhamnose 3,5-epimerase</fullName>
    </alternativeName>
    <alternativeName>
        <fullName evidence="5">dTDP-4-keto-6-deoxyglucose 3,5-epimerase</fullName>
    </alternativeName>
    <alternativeName>
        <fullName evidence="7">dTDP-6-deoxy-D-xylo-4-hexulose 3,5-epimerase</fullName>
    </alternativeName>
</protein>
<evidence type="ECO:0000256" key="4">
    <source>
        <dbReference type="ARBA" id="ARBA00019595"/>
    </source>
</evidence>
<dbReference type="InterPro" id="IPR011051">
    <property type="entry name" value="RmlC_Cupin_sf"/>
</dbReference>
<dbReference type="GO" id="GO:0005829">
    <property type="term" value="C:cytosol"/>
    <property type="evidence" value="ECO:0007669"/>
    <property type="project" value="TreeGrafter"/>
</dbReference>
<gene>
    <name evidence="10" type="ORF">CIW82_00895</name>
</gene>
<evidence type="ECO:0000313" key="11">
    <source>
        <dbReference type="Proteomes" id="UP000220394"/>
    </source>
</evidence>
<evidence type="ECO:0000313" key="10">
    <source>
        <dbReference type="EMBL" id="ATJ89492.1"/>
    </source>
</evidence>
<name>A0A291PDB2_9PROT</name>
<dbReference type="InterPro" id="IPR014710">
    <property type="entry name" value="RmlC-like_jellyroll"/>
</dbReference>
<evidence type="ECO:0000256" key="7">
    <source>
        <dbReference type="ARBA" id="ARBA00033311"/>
    </source>
</evidence>
<feature type="site" description="Participates in a stacking interaction with the thymidine ring of dTDP-4-oxo-6-deoxyglucose" evidence="9">
    <location>
        <position position="143"/>
    </location>
</feature>
<dbReference type="GO" id="GO:0019305">
    <property type="term" value="P:dTDP-rhamnose biosynthetic process"/>
    <property type="evidence" value="ECO:0007669"/>
    <property type="project" value="TreeGrafter"/>
</dbReference>
<dbReference type="InterPro" id="IPR000888">
    <property type="entry name" value="RmlC-like"/>
</dbReference>
<comment type="catalytic activity">
    <reaction evidence="1">
        <text>dTDP-4-dehydro-6-deoxy-alpha-D-glucose = dTDP-4-dehydro-beta-L-rhamnose</text>
        <dbReference type="Rhea" id="RHEA:16969"/>
        <dbReference type="ChEBI" id="CHEBI:57649"/>
        <dbReference type="ChEBI" id="CHEBI:62830"/>
        <dbReference type="EC" id="5.1.3.13"/>
    </reaction>
</comment>
<evidence type="ECO:0000256" key="8">
    <source>
        <dbReference type="PIRSR" id="PIRSR600888-1"/>
    </source>
</evidence>
<dbReference type="Proteomes" id="UP000220394">
    <property type="component" value="Chromosome"/>
</dbReference>
<dbReference type="SUPFAM" id="SSF51182">
    <property type="entry name" value="RmlC-like cupins"/>
    <property type="match status" value="1"/>
</dbReference>
<evidence type="ECO:0000256" key="1">
    <source>
        <dbReference type="ARBA" id="ARBA00001298"/>
    </source>
</evidence>
<dbReference type="PANTHER" id="PTHR21047:SF2">
    <property type="entry name" value="THYMIDINE DIPHOSPHO-4-KETO-RHAMNOSE 3,5-EPIMERASE"/>
    <property type="match status" value="1"/>
</dbReference>
<evidence type="ECO:0000256" key="5">
    <source>
        <dbReference type="ARBA" id="ARBA00029758"/>
    </source>
</evidence>
<dbReference type="AlphaFoldDB" id="A0A291PDB2"/>
<sequence length="187" mass="22031">MERIKMRFETTPISGMWKIHVERTKDSRGSFGRFFCEKEFESRSLVSSFCQWSSSRTLERGTIRGMHLQLPPSEETKLLKCIRGQIYDVVFDLRKNSPSFLKKTEVFLDEEDDIFLYIPEGCVHGYQCLKNNVEVFYFISNFYDADRVGGIRYDDPEMNVRWPLSPTCISERDQALPFFFQGLFPDL</sequence>
<proteinExistence type="predicted"/>
<dbReference type="PANTHER" id="PTHR21047">
    <property type="entry name" value="DTDP-6-DEOXY-D-GLUCOSE-3,5 EPIMERASE"/>
    <property type="match status" value="1"/>
</dbReference>
<dbReference type="EC" id="5.1.3.13" evidence="3"/>